<keyword evidence="3" id="KW-1185">Reference proteome</keyword>
<accession>A0AAD6YR29</accession>
<feature type="compositionally biased region" description="Low complexity" evidence="1">
    <location>
        <begin position="136"/>
        <end position="152"/>
    </location>
</feature>
<proteinExistence type="predicted"/>
<reference evidence="2" key="1">
    <citation type="submission" date="2023-03" db="EMBL/GenBank/DDBJ databases">
        <title>Massive genome expansion in bonnet fungi (Mycena s.s.) driven by repeated elements and novel gene families across ecological guilds.</title>
        <authorList>
            <consortium name="Lawrence Berkeley National Laboratory"/>
            <person name="Harder C.B."/>
            <person name="Miyauchi S."/>
            <person name="Viragh M."/>
            <person name="Kuo A."/>
            <person name="Thoen E."/>
            <person name="Andreopoulos B."/>
            <person name="Lu D."/>
            <person name="Skrede I."/>
            <person name="Drula E."/>
            <person name="Henrissat B."/>
            <person name="Morin E."/>
            <person name="Kohler A."/>
            <person name="Barry K."/>
            <person name="LaButti K."/>
            <person name="Morin E."/>
            <person name="Salamov A."/>
            <person name="Lipzen A."/>
            <person name="Mereny Z."/>
            <person name="Hegedus B."/>
            <person name="Baldrian P."/>
            <person name="Stursova M."/>
            <person name="Weitz H."/>
            <person name="Taylor A."/>
            <person name="Grigoriev I.V."/>
            <person name="Nagy L.G."/>
            <person name="Martin F."/>
            <person name="Kauserud H."/>
        </authorList>
    </citation>
    <scope>NUCLEOTIDE SEQUENCE</scope>
    <source>
        <strain evidence="2">9144</strain>
    </source>
</reference>
<feature type="region of interest" description="Disordered" evidence="1">
    <location>
        <begin position="1"/>
        <end position="113"/>
    </location>
</feature>
<gene>
    <name evidence="2" type="ORF">GGX14DRAFT_386737</name>
</gene>
<feature type="region of interest" description="Disordered" evidence="1">
    <location>
        <begin position="127"/>
        <end position="188"/>
    </location>
</feature>
<dbReference type="EMBL" id="JARJCW010000004">
    <property type="protein sequence ID" value="KAJ7226046.1"/>
    <property type="molecule type" value="Genomic_DNA"/>
</dbReference>
<evidence type="ECO:0000313" key="3">
    <source>
        <dbReference type="Proteomes" id="UP001219525"/>
    </source>
</evidence>
<organism evidence="2 3">
    <name type="scientific">Mycena pura</name>
    <dbReference type="NCBI Taxonomy" id="153505"/>
    <lineage>
        <taxon>Eukaryota</taxon>
        <taxon>Fungi</taxon>
        <taxon>Dikarya</taxon>
        <taxon>Basidiomycota</taxon>
        <taxon>Agaricomycotina</taxon>
        <taxon>Agaricomycetes</taxon>
        <taxon>Agaricomycetidae</taxon>
        <taxon>Agaricales</taxon>
        <taxon>Marasmiineae</taxon>
        <taxon>Mycenaceae</taxon>
        <taxon>Mycena</taxon>
    </lineage>
</organism>
<dbReference type="AlphaFoldDB" id="A0AAD6YR29"/>
<dbReference type="Proteomes" id="UP001219525">
    <property type="component" value="Unassembled WGS sequence"/>
</dbReference>
<name>A0AAD6YR29_9AGAR</name>
<protein>
    <submittedName>
        <fullName evidence="2">Uncharacterized protein</fullName>
    </submittedName>
</protein>
<comment type="caution">
    <text evidence="2">The sequence shown here is derived from an EMBL/GenBank/DDBJ whole genome shotgun (WGS) entry which is preliminary data.</text>
</comment>
<sequence>MKKLTATFWDGVEVAPDSEEEREQERSPIDISSGEEDWRERPNLQQKNPASRVPGTWPAHPGTPPSAVLKSRHGGSVLVDPRDPSSSKKNLVGSQAGHARVTQSMNDNASDDEIVQVFPFGQLLYEDESDEDKSETSTSDSDTSDVTSETSEASAALLRDPTNKYAKYWTPGPRRDSSAASKSPSKKNYLRQIESVQRPLFQKYFQRSAKECLADPLVGSQPYPPGFLEGFTEVLCGRGANGMPLPPHVQFLPGRPEDIIGGNLQNRPATAQSHTFQPSGYQLWYWPGPGYLFNYVLVDGQGTEIDLMKKGRGSVKILYQRVGKDRWEKLPVSNLASEHTAIKFIIDGTTNVFTLPPARVN</sequence>
<evidence type="ECO:0000256" key="1">
    <source>
        <dbReference type="SAM" id="MobiDB-lite"/>
    </source>
</evidence>
<evidence type="ECO:0000313" key="2">
    <source>
        <dbReference type="EMBL" id="KAJ7226046.1"/>
    </source>
</evidence>